<evidence type="ECO:0000259" key="4">
    <source>
        <dbReference type="Pfam" id="PF00669"/>
    </source>
</evidence>
<organism evidence="6 7">
    <name type="scientific">Sporosarcina jeotgali</name>
    <dbReference type="NCBI Taxonomy" id="3020056"/>
    <lineage>
        <taxon>Bacteria</taxon>
        <taxon>Bacillati</taxon>
        <taxon>Bacillota</taxon>
        <taxon>Bacilli</taxon>
        <taxon>Bacillales</taxon>
        <taxon>Caryophanaceae</taxon>
        <taxon>Sporosarcina</taxon>
    </lineage>
</organism>
<dbReference type="EMBL" id="CP116341">
    <property type="protein sequence ID" value="WOV85001.1"/>
    <property type="molecule type" value="Genomic_DNA"/>
</dbReference>
<evidence type="ECO:0000313" key="6">
    <source>
        <dbReference type="EMBL" id="WOV85001.1"/>
    </source>
</evidence>
<dbReference type="InterPro" id="IPR013384">
    <property type="entry name" value="Flagell_FlgL"/>
</dbReference>
<dbReference type="InterPro" id="IPR001029">
    <property type="entry name" value="Flagellin_N"/>
</dbReference>
<dbReference type="Pfam" id="PF00669">
    <property type="entry name" value="Flagellin_N"/>
    <property type="match status" value="1"/>
</dbReference>
<dbReference type="InterPro" id="IPR001492">
    <property type="entry name" value="Flagellin"/>
</dbReference>
<evidence type="ECO:0000256" key="2">
    <source>
        <dbReference type="ARBA" id="ARBA00005709"/>
    </source>
</evidence>
<gene>
    <name evidence="6" type="primary">flgL</name>
    <name evidence="6" type="ORF">PGH26_03475</name>
</gene>
<protein>
    <submittedName>
        <fullName evidence="6">Flagellar hook-associated protein FlgL</fullName>
    </submittedName>
</protein>
<name>A0ABZ0L023_9BACL</name>
<dbReference type="Pfam" id="PF00700">
    <property type="entry name" value="Flagellin_C"/>
    <property type="match status" value="1"/>
</dbReference>
<evidence type="ECO:0000259" key="5">
    <source>
        <dbReference type="Pfam" id="PF00700"/>
    </source>
</evidence>
<feature type="domain" description="Flagellin C-terminal" evidence="5">
    <location>
        <begin position="225"/>
        <end position="308"/>
    </location>
</feature>
<evidence type="ECO:0000256" key="3">
    <source>
        <dbReference type="ARBA" id="ARBA00023143"/>
    </source>
</evidence>
<proteinExistence type="inferred from homology"/>
<keyword evidence="6" id="KW-0282">Flagellum</keyword>
<dbReference type="Gene3D" id="1.20.1330.10">
    <property type="entry name" value="f41 fragment of flagellin, N-terminal domain"/>
    <property type="match status" value="1"/>
</dbReference>
<dbReference type="NCBIfam" id="TIGR02550">
    <property type="entry name" value="flagell_flgL"/>
    <property type="match status" value="1"/>
</dbReference>
<dbReference type="PANTHER" id="PTHR42792">
    <property type="entry name" value="FLAGELLIN"/>
    <property type="match status" value="1"/>
</dbReference>
<comment type="subcellular location">
    <subcellularLocation>
        <location evidence="1">Bacterial flagellum</location>
    </subcellularLocation>
</comment>
<keyword evidence="6" id="KW-0969">Cilium</keyword>
<keyword evidence="6" id="KW-0966">Cell projection</keyword>
<evidence type="ECO:0000256" key="1">
    <source>
        <dbReference type="ARBA" id="ARBA00004365"/>
    </source>
</evidence>
<feature type="domain" description="Flagellin N-terminal" evidence="4">
    <location>
        <begin position="5"/>
        <end position="141"/>
    </location>
</feature>
<evidence type="ECO:0000313" key="7">
    <source>
        <dbReference type="Proteomes" id="UP001303532"/>
    </source>
</evidence>
<accession>A0ABZ0L023</accession>
<comment type="similarity">
    <text evidence="2">Belongs to the bacterial flagellin family.</text>
</comment>
<keyword evidence="7" id="KW-1185">Reference proteome</keyword>
<sequence length="309" mass="34156">MRVTQSMLSNNMLRNLSSSYNKLGKLQEQIDTGKKVTRPSDDPVVVMKSLGYGMQVEKVDQYQKNLGQVNNWLDSSEDALDGAGSILQRAKELATNAANTGSMTKDDRDKIKIELNQLQEQMRDLANTKVGDKYLFSGTMTDKPLYDKDNGGYPNLATDVPAPTGPIIDGYTSNVEIEVFDSVSLRVNTNAAEMFKDIDKLFDGLNAKVDATGEADDNINFGEAISNIDKQLDVVLTKRADIGARSNRAELMHNRLEMQEGAAKKQRSLNEDVDMEKAITEMITSESIHRAALSVGARIIQPSLVDFLR</sequence>
<reference evidence="6 7" key="1">
    <citation type="submission" date="2023-01" db="EMBL/GenBank/DDBJ databases">
        <title>Sporosarcina sp. nov., isolated from Korean tranditional fermented seafood 'Jeotgal'.</title>
        <authorList>
            <person name="Yang A.-I."/>
        </authorList>
    </citation>
    <scope>NUCLEOTIDE SEQUENCE [LARGE SCALE GENOMIC DNA]</scope>
    <source>
        <strain evidence="6 7">B2O-1</strain>
    </source>
</reference>
<dbReference type="Proteomes" id="UP001303532">
    <property type="component" value="Chromosome"/>
</dbReference>
<keyword evidence="3" id="KW-0975">Bacterial flagellum</keyword>
<dbReference type="RefSeq" id="WP_323692642.1">
    <property type="nucleotide sequence ID" value="NZ_CP116341.1"/>
</dbReference>
<dbReference type="SUPFAM" id="SSF64518">
    <property type="entry name" value="Phase 1 flagellin"/>
    <property type="match status" value="1"/>
</dbReference>
<dbReference type="InterPro" id="IPR046358">
    <property type="entry name" value="Flagellin_C"/>
</dbReference>
<dbReference type="PANTHER" id="PTHR42792:SF1">
    <property type="entry name" value="FLAGELLAR HOOK-ASSOCIATED PROTEIN 3"/>
    <property type="match status" value="1"/>
</dbReference>